<gene>
    <name evidence="1" type="ORF">Pmar_PMAR027651</name>
</gene>
<protein>
    <submittedName>
        <fullName evidence="1">Bifunctional purine biosynthesis protein, putative</fullName>
    </submittedName>
</protein>
<dbReference type="InterPro" id="IPR002695">
    <property type="entry name" value="PurH-like"/>
</dbReference>
<dbReference type="SUPFAM" id="SSF53927">
    <property type="entry name" value="Cytidine deaminase-like"/>
    <property type="match status" value="1"/>
</dbReference>
<dbReference type="RefSeq" id="XP_002786139.1">
    <property type="nucleotide sequence ID" value="XM_002786093.1"/>
</dbReference>
<dbReference type="GO" id="GO:0005829">
    <property type="term" value="C:cytosol"/>
    <property type="evidence" value="ECO:0007669"/>
    <property type="project" value="TreeGrafter"/>
</dbReference>
<name>C5KCC2_PERM5</name>
<dbReference type="Proteomes" id="UP000007800">
    <property type="component" value="Unassembled WGS sequence"/>
</dbReference>
<dbReference type="InParanoid" id="C5KCC2"/>
<dbReference type="OMA" id="GNEPCIY"/>
<accession>C5KCC2</accession>
<dbReference type="GeneID" id="9063196"/>
<dbReference type="GO" id="GO:0003937">
    <property type="term" value="F:IMP cyclohydrolase activity"/>
    <property type="evidence" value="ECO:0007669"/>
    <property type="project" value="InterPro"/>
</dbReference>
<dbReference type="OrthoDB" id="6017153at2759"/>
<evidence type="ECO:0000313" key="2">
    <source>
        <dbReference type="Proteomes" id="UP000007800"/>
    </source>
</evidence>
<dbReference type="GO" id="GO:0004643">
    <property type="term" value="F:phosphoribosylaminoimidazolecarboxamide formyltransferase activity"/>
    <property type="evidence" value="ECO:0007669"/>
    <property type="project" value="InterPro"/>
</dbReference>
<keyword evidence="2" id="KW-1185">Reference proteome</keyword>
<organism evidence="2">
    <name type="scientific">Perkinsus marinus (strain ATCC 50983 / TXsc)</name>
    <dbReference type="NCBI Taxonomy" id="423536"/>
    <lineage>
        <taxon>Eukaryota</taxon>
        <taxon>Sar</taxon>
        <taxon>Alveolata</taxon>
        <taxon>Perkinsozoa</taxon>
        <taxon>Perkinsea</taxon>
        <taxon>Perkinsida</taxon>
        <taxon>Perkinsidae</taxon>
        <taxon>Perkinsus</taxon>
    </lineage>
</organism>
<dbReference type="GO" id="GO:0006189">
    <property type="term" value="P:'de novo' IMP biosynthetic process"/>
    <property type="evidence" value="ECO:0007669"/>
    <property type="project" value="TreeGrafter"/>
</dbReference>
<dbReference type="PANTHER" id="PTHR11692">
    <property type="entry name" value="BIFUNCTIONAL PURINE BIOSYNTHESIS PROTEIN PURH"/>
    <property type="match status" value="1"/>
</dbReference>
<dbReference type="Pfam" id="PF01808">
    <property type="entry name" value="AICARFT_IMPCHas"/>
    <property type="match status" value="1"/>
</dbReference>
<dbReference type="Gene3D" id="3.40.140.20">
    <property type="match status" value="1"/>
</dbReference>
<evidence type="ECO:0000313" key="1">
    <source>
        <dbReference type="EMBL" id="EER17935.1"/>
    </source>
</evidence>
<dbReference type="PANTHER" id="PTHR11692:SF0">
    <property type="entry name" value="BIFUNCTIONAL PURINE BIOSYNTHESIS PROTEIN ATIC"/>
    <property type="match status" value="1"/>
</dbReference>
<dbReference type="AlphaFoldDB" id="C5KCC2"/>
<dbReference type="EMBL" id="GG671975">
    <property type="protein sequence ID" value="EER17935.1"/>
    <property type="molecule type" value="Genomic_DNA"/>
</dbReference>
<dbReference type="InterPro" id="IPR024051">
    <property type="entry name" value="AICAR_Tfase_dup_dom_sf"/>
</dbReference>
<sequence>MASLEDSKETLGESVTQAFDVVSSLKYGCNPHQQPAAMCSAVGNGLEMPLKVVNGVPGYINLLDAINSWLLVREMDKATGLSAAVSFKHVSPAGAAVTSTELRGNEPCIYEVAPSARDNLSPVALVYIRSRADTAKLATCSHSFNLVVSTVPRDNGYDNLRIHDL</sequence>
<reference evidence="1 2" key="1">
    <citation type="submission" date="2008-07" db="EMBL/GenBank/DDBJ databases">
        <authorList>
            <person name="El-Sayed N."/>
            <person name="Caler E."/>
            <person name="Inman J."/>
            <person name="Amedeo P."/>
            <person name="Hass B."/>
            <person name="Wortman J."/>
        </authorList>
    </citation>
    <scope>NUCLEOTIDE SEQUENCE [LARGE SCALE GENOMIC DNA]</scope>
    <source>
        <strain evidence="2">ATCC 50983 / TXsc</strain>
    </source>
</reference>
<proteinExistence type="predicted"/>
<dbReference type="InterPro" id="IPR016193">
    <property type="entry name" value="Cytidine_deaminase-like"/>
</dbReference>